<dbReference type="PANTHER" id="PTHR42776">
    <property type="entry name" value="SERINE PEPTIDASE S9 FAMILY MEMBER"/>
    <property type="match status" value="1"/>
</dbReference>
<evidence type="ECO:0000259" key="2">
    <source>
        <dbReference type="Pfam" id="PF00326"/>
    </source>
</evidence>
<accession>A0A813Y6I2</accession>
<dbReference type="InterPro" id="IPR011042">
    <property type="entry name" value="6-blade_b-propeller_TolB-like"/>
</dbReference>
<dbReference type="Proteomes" id="UP000663829">
    <property type="component" value="Unassembled WGS sequence"/>
</dbReference>
<dbReference type="Gene3D" id="2.120.10.30">
    <property type="entry name" value="TolB, C-terminal domain"/>
    <property type="match status" value="1"/>
</dbReference>
<dbReference type="InterPro" id="IPR001375">
    <property type="entry name" value="Peptidase_S9_cat"/>
</dbReference>
<gene>
    <name evidence="3" type="ORF">GPM918_LOCUS7523</name>
    <name evidence="4" type="ORF">SRO942_LOCUS7523</name>
</gene>
<evidence type="ECO:0000313" key="4">
    <source>
        <dbReference type="EMBL" id="CAF3665766.1"/>
    </source>
</evidence>
<comment type="caution">
    <text evidence="3">The sequence shown here is derived from an EMBL/GenBank/DDBJ whole genome shotgun (WGS) entry which is preliminary data.</text>
</comment>
<dbReference type="InterPro" id="IPR029058">
    <property type="entry name" value="AB_hydrolase_fold"/>
</dbReference>
<organism evidence="3 5">
    <name type="scientific">Didymodactylos carnosus</name>
    <dbReference type="NCBI Taxonomy" id="1234261"/>
    <lineage>
        <taxon>Eukaryota</taxon>
        <taxon>Metazoa</taxon>
        <taxon>Spiralia</taxon>
        <taxon>Gnathifera</taxon>
        <taxon>Rotifera</taxon>
        <taxon>Eurotatoria</taxon>
        <taxon>Bdelloidea</taxon>
        <taxon>Philodinida</taxon>
        <taxon>Philodinidae</taxon>
        <taxon>Didymodactylos</taxon>
    </lineage>
</organism>
<keyword evidence="1" id="KW-0378">Hydrolase</keyword>
<dbReference type="EMBL" id="CAJNOQ010001236">
    <property type="protein sequence ID" value="CAF0879289.1"/>
    <property type="molecule type" value="Genomic_DNA"/>
</dbReference>
<dbReference type="OrthoDB" id="416344at2759"/>
<dbReference type="GO" id="GO:0004252">
    <property type="term" value="F:serine-type endopeptidase activity"/>
    <property type="evidence" value="ECO:0007669"/>
    <property type="project" value="TreeGrafter"/>
</dbReference>
<dbReference type="SUPFAM" id="SSF69304">
    <property type="entry name" value="Tricorn protease N-terminal domain"/>
    <property type="match status" value="1"/>
</dbReference>
<evidence type="ECO:0000313" key="5">
    <source>
        <dbReference type="Proteomes" id="UP000663829"/>
    </source>
</evidence>
<name>A0A813Y6I2_9BILA</name>
<dbReference type="Gene3D" id="3.40.50.1820">
    <property type="entry name" value="alpha/beta hydrolase"/>
    <property type="match status" value="1"/>
</dbReference>
<sequence length="604" mass="69767">MMRYERGTLILDNIPEEVLINRDERLIQYQNCRQATIQIHYVKVPLGIRKQLTFFDDPVNIVKLCPNFKSPFADSLVFTKDAGGNECWQVYHLDLKNGKQSLLTDDVKSQNSSVIWNNEGTKIAYYSTKRNGKDYDIVIQTISTLESKIVLQTEGQWFPIKFSPDDKQLLIQQRITLESEQEIFILNLENQILKQINQNKNKKIAYNQTILFDKRNGKNGLFLITDEDNEFRKLKYYNLDNDTYTKDYTDDINWDVVEIDLSHDGNTLAVVTNENGLSKLYLIDIELEKRKLIENILPMGVLFKLNFHKENNNQLAFVLNTPQIPGDCFVLNLDDLSLIRWTESEIGNLNSDNFISPTLIHYDTFDNRKIPAFYYLPKSKDKKKYPVIINIHGGPEAQYYLNELNVAILTPNVRGSTGYGKTYESLDNQYLRENSVKDIGALLTWIDNQSELDSKMIVVNGASYGGYMVLASMIHYGAKLKAGIEKVGISNYVTFLQNTSAYRQDIRRQEYGDERDPKMYEFLQRISPSTNVHKIDKPMLIAQGMNDPRVPMSQSDHIVECIRRNGVDVQYLIGKNEGHGFNKKSNIIDLFQIEIAFVKKIFDL</sequence>
<dbReference type="GO" id="GO:0006508">
    <property type="term" value="P:proteolysis"/>
    <property type="evidence" value="ECO:0007669"/>
    <property type="project" value="InterPro"/>
</dbReference>
<proteinExistence type="predicted"/>
<reference evidence="3" key="1">
    <citation type="submission" date="2021-02" db="EMBL/GenBank/DDBJ databases">
        <authorList>
            <person name="Nowell W R."/>
        </authorList>
    </citation>
    <scope>NUCLEOTIDE SEQUENCE</scope>
</reference>
<dbReference type="AlphaFoldDB" id="A0A813Y6I2"/>
<evidence type="ECO:0000256" key="1">
    <source>
        <dbReference type="ARBA" id="ARBA00022801"/>
    </source>
</evidence>
<feature type="domain" description="Peptidase S9 prolyl oligopeptidase catalytic" evidence="2">
    <location>
        <begin position="398"/>
        <end position="602"/>
    </location>
</feature>
<protein>
    <recommendedName>
        <fullName evidence="2">Peptidase S9 prolyl oligopeptidase catalytic domain-containing protein</fullName>
    </recommendedName>
</protein>
<evidence type="ECO:0000313" key="3">
    <source>
        <dbReference type="EMBL" id="CAF0879289.1"/>
    </source>
</evidence>
<dbReference type="SUPFAM" id="SSF53474">
    <property type="entry name" value="alpha/beta-Hydrolases"/>
    <property type="match status" value="1"/>
</dbReference>
<dbReference type="Proteomes" id="UP000681722">
    <property type="component" value="Unassembled WGS sequence"/>
</dbReference>
<dbReference type="EMBL" id="CAJOBC010001236">
    <property type="protein sequence ID" value="CAF3665766.1"/>
    <property type="molecule type" value="Genomic_DNA"/>
</dbReference>
<dbReference type="PANTHER" id="PTHR42776:SF27">
    <property type="entry name" value="DIPEPTIDYL PEPTIDASE FAMILY MEMBER 6"/>
    <property type="match status" value="1"/>
</dbReference>
<dbReference type="Pfam" id="PF00326">
    <property type="entry name" value="Peptidase_S9"/>
    <property type="match status" value="1"/>
</dbReference>
<keyword evidence="5" id="KW-1185">Reference proteome</keyword>